<evidence type="ECO:0000256" key="4">
    <source>
        <dbReference type="ARBA" id="ARBA00023136"/>
    </source>
</evidence>
<dbReference type="RefSeq" id="XP_040710000.1">
    <property type="nucleotide sequence ID" value="XM_040865435.1"/>
</dbReference>
<evidence type="ECO:0000256" key="5">
    <source>
        <dbReference type="ARBA" id="ARBA00038359"/>
    </source>
</evidence>
<feature type="domain" description="Rhodopsin" evidence="7">
    <location>
        <begin position="31"/>
        <end position="264"/>
    </location>
</feature>
<dbReference type="Pfam" id="PF20684">
    <property type="entry name" value="Fung_rhodopsin"/>
    <property type="match status" value="1"/>
</dbReference>
<feature type="transmembrane region" description="Helical" evidence="6">
    <location>
        <begin position="204"/>
        <end position="224"/>
    </location>
</feature>
<evidence type="ECO:0000313" key="8">
    <source>
        <dbReference type="EMBL" id="ORY56154.1"/>
    </source>
</evidence>
<dbReference type="InterPro" id="IPR049326">
    <property type="entry name" value="Rhodopsin_dom_fungi"/>
</dbReference>
<keyword evidence="3 6" id="KW-1133">Transmembrane helix</keyword>
<dbReference type="OrthoDB" id="5273647at2759"/>
<dbReference type="GeneID" id="63781647"/>
<comment type="caution">
    <text evidence="8">The sequence shown here is derived from an EMBL/GenBank/DDBJ whole genome shotgun (WGS) entry which is preliminary data.</text>
</comment>
<dbReference type="InParanoid" id="A0A1Y2DAH0"/>
<name>A0A1Y2DAH0_9PEZI</name>
<evidence type="ECO:0000256" key="6">
    <source>
        <dbReference type="SAM" id="Phobius"/>
    </source>
</evidence>
<gene>
    <name evidence="8" type="ORF">BCR38DRAFT_528676</name>
</gene>
<dbReference type="EMBL" id="MCFJ01000024">
    <property type="protein sequence ID" value="ORY56154.1"/>
    <property type="molecule type" value="Genomic_DNA"/>
</dbReference>
<keyword evidence="2 6" id="KW-0812">Transmembrane</keyword>
<evidence type="ECO:0000256" key="3">
    <source>
        <dbReference type="ARBA" id="ARBA00022989"/>
    </source>
</evidence>
<reference evidence="8 9" key="1">
    <citation type="submission" date="2016-07" db="EMBL/GenBank/DDBJ databases">
        <title>Pervasive Adenine N6-methylation of Active Genes in Fungi.</title>
        <authorList>
            <consortium name="DOE Joint Genome Institute"/>
            <person name="Mondo S.J."/>
            <person name="Dannebaum R.O."/>
            <person name="Kuo R.C."/>
            <person name="Labutti K."/>
            <person name="Haridas S."/>
            <person name="Kuo A."/>
            <person name="Salamov A."/>
            <person name="Ahrendt S.R."/>
            <person name="Lipzen A."/>
            <person name="Sullivan W."/>
            <person name="Andreopoulos W.B."/>
            <person name="Clum A."/>
            <person name="Lindquist E."/>
            <person name="Daum C."/>
            <person name="Ramamoorthy G.K."/>
            <person name="Gryganskyi A."/>
            <person name="Culley D."/>
            <person name="Magnuson J.K."/>
            <person name="James T.Y."/>
            <person name="O'Malley M.A."/>
            <person name="Stajich J.E."/>
            <person name="Spatafora J.W."/>
            <person name="Visel A."/>
            <person name="Grigoriev I.V."/>
        </authorList>
    </citation>
    <scope>NUCLEOTIDE SEQUENCE [LARGE SCALE GENOMIC DNA]</scope>
    <source>
        <strain evidence="8 9">CBS 129021</strain>
    </source>
</reference>
<dbReference type="STRING" id="1141098.A0A1Y2DAH0"/>
<feature type="transmembrane region" description="Helical" evidence="6">
    <location>
        <begin position="166"/>
        <end position="192"/>
    </location>
</feature>
<feature type="transmembrane region" description="Helical" evidence="6">
    <location>
        <begin position="91"/>
        <end position="112"/>
    </location>
</feature>
<dbReference type="Proteomes" id="UP000193689">
    <property type="component" value="Unassembled WGS sequence"/>
</dbReference>
<feature type="transmembrane region" description="Helical" evidence="6">
    <location>
        <begin position="12"/>
        <end position="35"/>
    </location>
</feature>
<comment type="subcellular location">
    <subcellularLocation>
        <location evidence="1">Membrane</location>
        <topology evidence="1">Multi-pass membrane protein</topology>
    </subcellularLocation>
</comment>
<evidence type="ECO:0000256" key="1">
    <source>
        <dbReference type="ARBA" id="ARBA00004141"/>
    </source>
</evidence>
<evidence type="ECO:0000313" key="9">
    <source>
        <dbReference type="Proteomes" id="UP000193689"/>
    </source>
</evidence>
<protein>
    <recommendedName>
        <fullName evidence="7">Rhodopsin domain-containing protein</fullName>
    </recommendedName>
</protein>
<keyword evidence="4 6" id="KW-0472">Membrane</keyword>
<accession>A0A1Y2DAH0</accession>
<comment type="similarity">
    <text evidence="5">Belongs to the SAT4 family.</text>
</comment>
<dbReference type="PANTHER" id="PTHR33048">
    <property type="entry name" value="PTH11-LIKE INTEGRAL MEMBRANE PROTEIN (AFU_ORTHOLOGUE AFUA_5G11245)"/>
    <property type="match status" value="1"/>
</dbReference>
<dbReference type="AlphaFoldDB" id="A0A1Y2DAH0"/>
<keyword evidence="9" id="KW-1185">Reference proteome</keyword>
<feature type="transmembrane region" description="Helical" evidence="6">
    <location>
        <begin position="124"/>
        <end position="146"/>
    </location>
</feature>
<sequence>MSVWPYEAELQRLTVGVVTTCLVCSVISFVLRLYCRMNSAAKLWWDDYWMMLVMVVVIGLGAGGYIGLVFGSGVHQDVLDDETLQSFRKNLYALMLLWALGVFGVKIGILLFYWRAFTTSRFRIAIVVVALFSLCSFVANFFSFMFQCTPMGSFWKATDGQCFNQGALYLSSGIINVIGDAVVLFMPLPIIWTLQCSTSRKVSLTFLFLLGFFVCIASVFRIIALTQIVSEDITHTTVASGLWSAVEVQTGFICANLPFTRPLVFKCLGRSGSTASPTTKAGGTSTKTISRPVLLTQVASPGFSNLTELDDAHLLGGRLARDPMLTPPPPLENNLREEFSLSTRASVRSSLGGNIGITVRRVVASKVEQYKPGHNRIRSFQTYITTTDPLKNNEISGKGNQ</sequence>
<evidence type="ECO:0000259" key="7">
    <source>
        <dbReference type="Pfam" id="PF20684"/>
    </source>
</evidence>
<evidence type="ECO:0000256" key="2">
    <source>
        <dbReference type="ARBA" id="ARBA00022692"/>
    </source>
</evidence>
<dbReference type="PANTHER" id="PTHR33048:SF47">
    <property type="entry name" value="INTEGRAL MEMBRANE PROTEIN-RELATED"/>
    <property type="match status" value="1"/>
</dbReference>
<proteinExistence type="inferred from homology"/>
<dbReference type="InterPro" id="IPR052337">
    <property type="entry name" value="SAT4-like"/>
</dbReference>
<dbReference type="GO" id="GO:0016020">
    <property type="term" value="C:membrane"/>
    <property type="evidence" value="ECO:0007669"/>
    <property type="project" value="UniProtKB-SubCell"/>
</dbReference>
<organism evidence="8 9">
    <name type="scientific">Pseudomassariella vexata</name>
    <dbReference type="NCBI Taxonomy" id="1141098"/>
    <lineage>
        <taxon>Eukaryota</taxon>
        <taxon>Fungi</taxon>
        <taxon>Dikarya</taxon>
        <taxon>Ascomycota</taxon>
        <taxon>Pezizomycotina</taxon>
        <taxon>Sordariomycetes</taxon>
        <taxon>Xylariomycetidae</taxon>
        <taxon>Amphisphaeriales</taxon>
        <taxon>Pseudomassariaceae</taxon>
        <taxon>Pseudomassariella</taxon>
    </lineage>
</organism>
<feature type="transmembrane region" description="Helical" evidence="6">
    <location>
        <begin position="47"/>
        <end position="71"/>
    </location>
</feature>